<evidence type="ECO:0000259" key="8">
    <source>
        <dbReference type="Pfam" id="PF11967"/>
    </source>
</evidence>
<dbReference type="SUPFAM" id="SSF50249">
    <property type="entry name" value="Nucleic acid-binding proteins"/>
    <property type="match status" value="1"/>
</dbReference>
<dbReference type="InterPro" id="IPR012340">
    <property type="entry name" value="NA-bd_OB-fold"/>
</dbReference>
<gene>
    <name evidence="7" type="primary">recO</name>
    <name evidence="9" type="ORF">CCO03_03395</name>
</gene>
<comment type="function">
    <text evidence="7">Involved in DNA repair and RecF pathway recombination.</text>
</comment>
<name>A0A1Y0EJN8_9BURK</name>
<organism evidence="9 10">
    <name type="scientific">Comamonas serinivorans</name>
    <dbReference type="NCBI Taxonomy" id="1082851"/>
    <lineage>
        <taxon>Bacteria</taxon>
        <taxon>Pseudomonadati</taxon>
        <taxon>Pseudomonadota</taxon>
        <taxon>Betaproteobacteria</taxon>
        <taxon>Burkholderiales</taxon>
        <taxon>Comamonadaceae</taxon>
        <taxon>Comamonas</taxon>
    </lineage>
</organism>
<dbReference type="OrthoDB" id="9804792at2"/>
<evidence type="ECO:0000256" key="7">
    <source>
        <dbReference type="HAMAP-Rule" id="MF_00201"/>
    </source>
</evidence>
<evidence type="ECO:0000256" key="2">
    <source>
        <dbReference type="ARBA" id="ARBA00021310"/>
    </source>
</evidence>
<dbReference type="PANTHER" id="PTHR33991">
    <property type="entry name" value="DNA REPAIR PROTEIN RECO"/>
    <property type="match status" value="1"/>
</dbReference>
<reference evidence="9 10" key="1">
    <citation type="submission" date="2017-05" db="EMBL/GenBank/DDBJ databases">
        <authorList>
            <person name="Song R."/>
            <person name="Chenine A.L."/>
            <person name="Ruprecht R.M."/>
        </authorList>
    </citation>
    <scope>NUCLEOTIDE SEQUENCE [LARGE SCALE GENOMIC DNA]</scope>
    <source>
        <strain evidence="9 10">DSM 26136</strain>
    </source>
</reference>
<dbReference type="KEGG" id="cser:CCO03_03395"/>
<keyword evidence="3 7" id="KW-0227">DNA damage</keyword>
<dbReference type="GO" id="GO:0043590">
    <property type="term" value="C:bacterial nucleoid"/>
    <property type="evidence" value="ECO:0007669"/>
    <property type="project" value="TreeGrafter"/>
</dbReference>
<dbReference type="Proteomes" id="UP000196138">
    <property type="component" value="Chromosome"/>
</dbReference>
<feature type="domain" description="DNA replication/recombination mediator RecO N-terminal" evidence="8">
    <location>
        <begin position="7"/>
        <end position="77"/>
    </location>
</feature>
<dbReference type="Pfam" id="PF11967">
    <property type="entry name" value="RecO_N"/>
    <property type="match status" value="1"/>
</dbReference>
<dbReference type="InterPro" id="IPR042242">
    <property type="entry name" value="RecO_C"/>
</dbReference>
<dbReference type="EMBL" id="CP021455">
    <property type="protein sequence ID" value="ARU03853.1"/>
    <property type="molecule type" value="Genomic_DNA"/>
</dbReference>
<evidence type="ECO:0000256" key="1">
    <source>
        <dbReference type="ARBA" id="ARBA00007452"/>
    </source>
</evidence>
<evidence type="ECO:0000256" key="4">
    <source>
        <dbReference type="ARBA" id="ARBA00023172"/>
    </source>
</evidence>
<dbReference type="PANTHER" id="PTHR33991:SF1">
    <property type="entry name" value="DNA REPAIR PROTEIN RECO"/>
    <property type="match status" value="1"/>
</dbReference>
<dbReference type="InterPro" id="IPR037278">
    <property type="entry name" value="ARFGAP/RecO"/>
</dbReference>
<dbReference type="NCBIfam" id="TIGR00613">
    <property type="entry name" value="reco"/>
    <property type="match status" value="1"/>
</dbReference>
<dbReference type="GO" id="GO:0006302">
    <property type="term" value="P:double-strand break repair"/>
    <property type="evidence" value="ECO:0007669"/>
    <property type="project" value="TreeGrafter"/>
</dbReference>
<accession>A0A1Y0EJN8</accession>
<dbReference type="Gene3D" id="2.40.50.140">
    <property type="entry name" value="Nucleic acid-binding proteins"/>
    <property type="match status" value="1"/>
</dbReference>
<keyword evidence="10" id="KW-1185">Reference proteome</keyword>
<dbReference type="Pfam" id="PF02565">
    <property type="entry name" value="RecO_C"/>
    <property type="match status" value="1"/>
</dbReference>
<dbReference type="InterPro" id="IPR003717">
    <property type="entry name" value="RecO"/>
</dbReference>
<dbReference type="InterPro" id="IPR022572">
    <property type="entry name" value="DNA_rep/recomb_RecO_N"/>
</dbReference>
<keyword evidence="4 7" id="KW-0233">DNA recombination</keyword>
<evidence type="ECO:0000313" key="9">
    <source>
        <dbReference type="EMBL" id="ARU03853.1"/>
    </source>
</evidence>
<dbReference type="HAMAP" id="MF_00201">
    <property type="entry name" value="RecO"/>
    <property type="match status" value="1"/>
</dbReference>
<dbReference type="Gene3D" id="1.20.1440.120">
    <property type="entry name" value="Recombination protein O, C-terminal domain"/>
    <property type="match status" value="1"/>
</dbReference>
<dbReference type="SUPFAM" id="SSF57863">
    <property type="entry name" value="ArfGap/RecO-like zinc finger"/>
    <property type="match status" value="1"/>
</dbReference>
<evidence type="ECO:0000256" key="6">
    <source>
        <dbReference type="ARBA" id="ARBA00033409"/>
    </source>
</evidence>
<keyword evidence="5 7" id="KW-0234">DNA repair</keyword>
<evidence type="ECO:0000256" key="3">
    <source>
        <dbReference type="ARBA" id="ARBA00022763"/>
    </source>
</evidence>
<evidence type="ECO:0000256" key="5">
    <source>
        <dbReference type="ARBA" id="ARBA00023204"/>
    </source>
</evidence>
<proteinExistence type="inferred from homology"/>
<dbReference type="AlphaFoldDB" id="A0A1Y0EJN8"/>
<dbReference type="GO" id="GO:0006310">
    <property type="term" value="P:DNA recombination"/>
    <property type="evidence" value="ECO:0007669"/>
    <property type="project" value="UniProtKB-UniRule"/>
</dbReference>
<protein>
    <recommendedName>
        <fullName evidence="2 7">DNA repair protein RecO</fullName>
    </recommendedName>
    <alternativeName>
        <fullName evidence="6 7">Recombination protein O</fullName>
    </alternativeName>
</protein>
<evidence type="ECO:0000313" key="10">
    <source>
        <dbReference type="Proteomes" id="UP000196138"/>
    </source>
</evidence>
<comment type="similarity">
    <text evidence="1 7">Belongs to the RecO family.</text>
</comment>
<sequence length="251" mass="27998">MKDRILHEPSYVLHRHDWSESSLVLEVFTRHHGRIALIAKGAKRPSSNFRSVLLPMQPLRLSWSGKEEVRTLKSAEWGGGHVMPHGERLLSGYYLNELVMRLMAREDPHPDAFDAYVLAMHALQGEGAKEAVSGLRAFEILALQALGHLPDLQTQAHGGALQPHGAYRLTAEGGLQPEWEPEQTALSGEQWQGLDHALQAAAPFEALQHTWSTLPGSARAALRGQLKALLHYHCGMQNLRTRHITHTLQQL</sequence>